<feature type="domain" description="RNA polymerase sigma-70 region 2" evidence="5">
    <location>
        <begin position="32"/>
        <end position="92"/>
    </location>
</feature>
<name>A0A1M6HV73_9FLAO</name>
<dbReference type="Gene3D" id="1.10.10.10">
    <property type="entry name" value="Winged helix-like DNA-binding domain superfamily/Winged helix DNA-binding domain"/>
    <property type="match status" value="1"/>
</dbReference>
<keyword evidence="4" id="KW-0804">Transcription</keyword>
<dbReference type="InterPro" id="IPR014284">
    <property type="entry name" value="RNA_pol_sigma-70_dom"/>
</dbReference>
<dbReference type="CDD" id="cd06171">
    <property type="entry name" value="Sigma70_r4"/>
    <property type="match status" value="1"/>
</dbReference>
<dbReference type="Proteomes" id="UP000184172">
    <property type="component" value="Unassembled WGS sequence"/>
</dbReference>
<dbReference type="GO" id="GO:0016987">
    <property type="term" value="F:sigma factor activity"/>
    <property type="evidence" value="ECO:0007669"/>
    <property type="project" value="UniProtKB-KW"/>
</dbReference>
<dbReference type="InterPro" id="IPR039425">
    <property type="entry name" value="RNA_pol_sigma-70-like"/>
</dbReference>
<dbReference type="InterPro" id="IPR007627">
    <property type="entry name" value="RNA_pol_sigma70_r2"/>
</dbReference>
<evidence type="ECO:0000259" key="5">
    <source>
        <dbReference type="Pfam" id="PF04542"/>
    </source>
</evidence>
<keyword evidence="2" id="KW-0805">Transcription regulation</keyword>
<dbReference type="Pfam" id="PF04542">
    <property type="entry name" value="Sigma70_r2"/>
    <property type="match status" value="1"/>
</dbReference>
<dbReference type="InterPro" id="IPR013325">
    <property type="entry name" value="RNA_pol_sigma_r2"/>
</dbReference>
<comment type="similarity">
    <text evidence="1">Belongs to the sigma-70 factor family. ECF subfamily.</text>
</comment>
<dbReference type="GO" id="GO:0003677">
    <property type="term" value="F:DNA binding"/>
    <property type="evidence" value="ECO:0007669"/>
    <property type="project" value="InterPro"/>
</dbReference>
<evidence type="ECO:0000256" key="4">
    <source>
        <dbReference type="ARBA" id="ARBA00023163"/>
    </source>
</evidence>
<gene>
    <name evidence="7" type="ORF">SAMN04487908_11268</name>
</gene>
<protein>
    <submittedName>
        <fullName evidence="7">RNA polymerase sigma-70 factor, ECF subfamily</fullName>
    </submittedName>
</protein>
<dbReference type="AlphaFoldDB" id="A0A1M6HV73"/>
<keyword evidence="3" id="KW-0731">Sigma factor</keyword>
<sequence length="188" mass="22256">MEINPEDIALQIEKAKNGKQDAFKFLLDYFWNDVYGFQLKRVRNEHDAEDISIETFAKAFDKINSFDSKYTFSTWLITISKNIQIDRTRKKNASIYSNTTDTSHEQVRKIADHAPTPEDKLIKEQNLTQLLQYIKLLKPHYQDVINLRYFQEMSYNEIAENLEEPLNNVKVRLLRARKLLAEIIVQKE</sequence>
<evidence type="ECO:0000313" key="8">
    <source>
        <dbReference type="Proteomes" id="UP000184172"/>
    </source>
</evidence>
<dbReference type="NCBIfam" id="TIGR02937">
    <property type="entry name" value="sigma70-ECF"/>
    <property type="match status" value="1"/>
</dbReference>
<proteinExistence type="inferred from homology"/>
<dbReference type="OrthoDB" id="9785675at2"/>
<evidence type="ECO:0000313" key="7">
    <source>
        <dbReference type="EMBL" id="SHJ26090.1"/>
    </source>
</evidence>
<keyword evidence="8" id="KW-1185">Reference proteome</keyword>
<dbReference type="InterPro" id="IPR013249">
    <property type="entry name" value="RNA_pol_sigma70_r4_t2"/>
</dbReference>
<dbReference type="GO" id="GO:0006352">
    <property type="term" value="P:DNA-templated transcription initiation"/>
    <property type="evidence" value="ECO:0007669"/>
    <property type="project" value="InterPro"/>
</dbReference>
<dbReference type="InterPro" id="IPR036388">
    <property type="entry name" value="WH-like_DNA-bd_sf"/>
</dbReference>
<dbReference type="Gene3D" id="1.10.1740.10">
    <property type="match status" value="1"/>
</dbReference>
<dbReference type="STRING" id="797419.SAMN05216556_11336"/>
<evidence type="ECO:0000256" key="1">
    <source>
        <dbReference type="ARBA" id="ARBA00010641"/>
    </source>
</evidence>
<dbReference type="PANTHER" id="PTHR43133">
    <property type="entry name" value="RNA POLYMERASE ECF-TYPE SIGMA FACTO"/>
    <property type="match status" value="1"/>
</dbReference>
<dbReference type="InterPro" id="IPR013324">
    <property type="entry name" value="RNA_pol_sigma_r3/r4-like"/>
</dbReference>
<dbReference type="SUPFAM" id="SSF88946">
    <property type="entry name" value="Sigma2 domain of RNA polymerase sigma factors"/>
    <property type="match status" value="1"/>
</dbReference>
<dbReference type="Pfam" id="PF08281">
    <property type="entry name" value="Sigma70_r4_2"/>
    <property type="match status" value="1"/>
</dbReference>
<dbReference type="SUPFAM" id="SSF88659">
    <property type="entry name" value="Sigma3 and sigma4 domains of RNA polymerase sigma factors"/>
    <property type="match status" value="1"/>
</dbReference>
<organism evidence="7 8">
    <name type="scientific">Aequorivita viscosa</name>
    <dbReference type="NCBI Taxonomy" id="797419"/>
    <lineage>
        <taxon>Bacteria</taxon>
        <taxon>Pseudomonadati</taxon>
        <taxon>Bacteroidota</taxon>
        <taxon>Flavobacteriia</taxon>
        <taxon>Flavobacteriales</taxon>
        <taxon>Flavobacteriaceae</taxon>
        <taxon>Aequorivita</taxon>
    </lineage>
</organism>
<dbReference type="PANTHER" id="PTHR43133:SF60">
    <property type="entry name" value="RNA POLYMERASE SIGMA FACTOR SIGV"/>
    <property type="match status" value="1"/>
</dbReference>
<dbReference type="EMBL" id="FQYV01000012">
    <property type="protein sequence ID" value="SHJ26090.1"/>
    <property type="molecule type" value="Genomic_DNA"/>
</dbReference>
<reference evidence="8" key="1">
    <citation type="submission" date="2016-11" db="EMBL/GenBank/DDBJ databases">
        <authorList>
            <person name="Varghese N."/>
            <person name="Submissions S."/>
        </authorList>
    </citation>
    <scope>NUCLEOTIDE SEQUENCE [LARGE SCALE GENOMIC DNA]</scope>
    <source>
        <strain evidence="8">DSM 26349</strain>
    </source>
</reference>
<dbReference type="RefSeq" id="WP_073218162.1">
    <property type="nucleotide sequence ID" value="NZ_FNNS01000013.1"/>
</dbReference>
<evidence type="ECO:0000259" key="6">
    <source>
        <dbReference type="Pfam" id="PF08281"/>
    </source>
</evidence>
<evidence type="ECO:0000256" key="3">
    <source>
        <dbReference type="ARBA" id="ARBA00023082"/>
    </source>
</evidence>
<accession>A0A1M6HV73</accession>
<evidence type="ECO:0000256" key="2">
    <source>
        <dbReference type="ARBA" id="ARBA00023015"/>
    </source>
</evidence>
<feature type="domain" description="RNA polymerase sigma factor 70 region 4 type 2" evidence="6">
    <location>
        <begin position="129"/>
        <end position="180"/>
    </location>
</feature>